<dbReference type="AlphaFoldDB" id="A0A392T6B8"/>
<keyword evidence="3" id="KW-1185">Reference proteome</keyword>
<feature type="region of interest" description="Disordered" evidence="1">
    <location>
        <begin position="1"/>
        <end position="25"/>
    </location>
</feature>
<evidence type="ECO:0000256" key="1">
    <source>
        <dbReference type="SAM" id="MobiDB-lite"/>
    </source>
</evidence>
<proteinExistence type="predicted"/>
<protein>
    <submittedName>
        <fullName evidence="2">Uncharacterized protein</fullName>
    </submittedName>
</protein>
<name>A0A392T6B8_9FABA</name>
<dbReference type="EMBL" id="LXQA010515654">
    <property type="protein sequence ID" value="MCI56643.1"/>
    <property type="molecule type" value="Genomic_DNA"/>
</dbReference>
<dbReference type="Proteomes" id="UP000265520">
    <property type="component" value="Unassembled WGS sequence"/>
</dbReference>
<sequence length="50" mass="5633">DITKLPQDPLWEVPDLHRSTSDPTGVQADQLKRANISVLLITLPVNIVWK</sequence>
<comment type="caution">
    <text evidence="2">The sequence shown here is derived from an EMBL/GenBank/DDBJ whole genome shotgun (WGS) entry which is preliminary data.</text>
</comment>
<accession>A0A392T6B8</accession>
<reference evidence="2 3" key="1">
    <citation type="journal article" date="2018" name="Front. Plant Sci.">
        <title>Red Clover (Trifolium pratense) and Zigzag Clover (T. medium) - A Picture of Genomic Similarities and Differences.</title>
        <authorList>
            <person name="Dluhosova J."/>
            <person name="Istvanek J."/>
            <person name="Nedelnik J."/>
            <person name="Repkova J."/>
        </authorList>
    </citation>
    <scope>NUCLEOTIDE SEQUENCE [LARGE SCALE GENOMIC DNA]</scope>
    <source>
        <strain evidence="3">cv. 10/8</strain>
        <tissue evidence="2">Leaf</tissue>
    </source>
</reference>
<evidence type="ECO:0000313" key="3">
    <source>
        <dbReference type="Proteomes" id="UP000265520"/>
    </source>
</evidence>
<feature type="non-terminal residue" evidence="2">
    <location>
        <position position="1"/>
    </location>
</feature>
<organism evidence="2 3">
    <name type="scientific">Trifolium medium</name>
    <dbReference type="NCBI Taxonomy" id="97028"/>
    <lineage>
        <taxon>Eukaryota</taxon>
        <taxon>Viridiplantae</taxon>
        <taxon>Streptophyta</taxon>
        <taxon>Embryophyta</taxon>
        <taxon>Tracheophyta</taxon>
        <taxon>Spermatophyta</taxon>
        <taxon>Magnoliopsida</taxon>
        <taxon>eudicotyledons</taxon>
        <taxon>Gunneridae</taxon>
        <taxon>Pentapetalae</taxon>
        <taxon>rosids</taxon>
        <taxon>fabids</taxon>
        <taxon>Fabales</taxon>
        <taxon>Fabaceae</taxon>
        <taxon>Papilionoideae</taxon>
        <taxon>50 kb inversion clade</taxon>
        <taxon>NPAAA clade</taxon>
        <taxon>Hologalegina</taxon>
        <taxon>IRL clade</taxon>
        <taxon>Trifolieae</taxon>
        <taxon>Trifolium</taxon>
    </lineage>
</organism>
<evidence type="ECO:0000313" key="2">
    <source>
        <dbReference type="EMBL" id="MCI56643.1"/>
    </source>
</evidence>